<dbReference type="SUPFAM" id="SSF52087">
    <property type="entry name" value="CRAL/TRIO domain"/>
    <property type="match status" value="1"/>
</dbReference>
<feature type="compositionally biased region" description="Basic and acidic residues" evidence="1">
    <location>
        <begin position="36"/>
        <end position="47"/>
    </location>
</feature>
<dbReference type="PANTHER" id="PTHR45824">
    <property type="entry name" value="GH16843P"/>
    <property type="match status" value="1"/>
</dbReference>
<dbReference type="GO" id="GO:0008526">
    <property type="term" value="F:phosphatidylinositol transfer activity"/>
    <property type="evidence" value="ECO:0007669"/>
    <property type="project" value="TreeGrafter"/>
</dbReference>
<protein>
    <recommendedName>
        <fullName evidence="2">CRAL-TRIO domain-containing protein</fullName>
    </recommendedName>
</protein>
<dbReference type="PANTHER" id="PTHR45824:SF29">
    <property type="entry name" value="GH16843P"/>
    <property type="match status" value="1"/>
</dbReference>
<dbReference type="CDD" id="cd00170">
    <property type="entry name" value="SEC14"/>
    <property type="match status" value="1"/>
</dbReference>
<evidence type="ECO:0000313" key="3">
    <source>
        <dbReference type="EMBL" id="CAJ1961785.1"/>
    </source>
</evidence>
<feature type="compositionally biased region" description="Basic and acidic residues" evidence="1">
    <location>
        <begin position="1"/>
        <end position="20"/>
    </location>
</feature>
<proteinExistence type="predicted"/>
<dbReference type="PROSITE" id="PS50191">
    <property type="entry name" value="CRAL_TRIO"/>
    <property type="match status" value="1"/>
</dbReference>
<keyword evidence="4" id="KW-1185">Reference proteome</keyword>
<feature type="region of interest" description="Disordered" evidence="1">
    <location>
        <begin position="1"/>
        <end position="47"/>
    </location>
</feature>
<reference evidence="3" key="1">
    <citation type="submission" date="2023-08" db="EMBL/GenBank/DDBJ databases">
        <authorList>
            <person name="Audoor S."/>
            <person name="Bilcke G."/>
        </authorList>
    </citation>
    <scope>NUCLEOTIDE SEQUENCE</scope>
</reference>
<dbReference type="InterPro" id="IPR052578">
    <property type="entry name" value="PI_Transfer_CRAL-TRIO"/>
</dbReference>
<evidence type="ECO:0000313" key="4">
    <source>
        <dbReference type="Proteomes" id="UP001295423"/>
    </source>
</evidence>
<dbReference type="InterPro" id="IPR036865">
    <property type="entry name" value="CRAL-TRIO_dom_sf"/>
</dbReference>
<dbReference type="InterPro" id="IPR001251">
    <property type="entry name" value="CRAL-TRIO_dom"/>
</dbReference>
<name>A0AAD2JLK3_9STRA</name>
<gene>
    <name evidence="3" type="ORF">CYCCA115_LOCUS19370</name>
</gene>
<evidence type="ECO:0000259" key="2">
    <source>
        <dbReference type="PROSITE" id="PS50191"/>
    </source>
</evidence>
<feature type="domain" description="CRAL-TRIO" evidence="2">
    <location>
        <begin position="138"/>
        <end position="297"/>
    </location>
</feature>
<accession>A0AAD2JLK3</accession>
<sequence length="316" mass="36104">MHKVEQEDSLFHDRDKHECDTSASSLPEDAPLDVAGNDHEESSVTKEEHEGIQFVLSKLTPDEIETAALACYEYVKRPEVAKREHYAKRIILRYVRSKKTVTSALNKLKATLSFRKRMDIVGLVKSFDDGPSGNYATSLRKQMESKKMYVQGYDKSGRSTLFFIPRLTQGHDSEWTLKEAVYSIERAIACSKSEDGLINAVVDFSGFAVTKHAPPRDIAKQFLTTLRNHYAGQIHRIFLLDTPMSFSLFWKIFQPFIGSKTKAKIQFLSGRKKAKLSELYEEDQVPSWMLADGKKNLELDLDEYLLKTPFDCAFNE</sequence>
<organism evidence="3 4">
    <name type="scientific">Cylindrotheca closterium</name>
    <dbReference type="NCBI Taxonomy" id="2856"/>
    <lineage>
        <taxon>Eukaryota</taxon>
        <taxon>Sar</taxon>
        <taxon>Stramenopiles</taxon>
        <taxon>Ochrophyta</taxon>
        <taxon>Bacillariophyta</taxon>
        <taxon>Bacillariophyceae</taxon>
        <taxon>Bacillariophycidae</taxon>
        <taxon>Bacillariales</taxon>
        <taxon>Bacillariaceae</taxon>
        <taxon>Cylindrotheca</taxon>
    </lineage>
</organism>
<evidence type="ECO:0000256" key="1">
    <source>
        <dbReference type="SAM" id="MobiDB-lite"/>
    </source>
</evidence>
<dbReference type="SMART" id="SM00516">
    <property type="entry name" value="SEC14"/>
    <property type="match status" value="1"/>
</dbReference>
<dbReference type="EMBL" id="CAKOGP040002091">
    <property type="protein sequence ID" value="CAJ1961785.1"/>
    <property type="molecule type" value="Genomic_DNA"/>
</dbReference>
<dbReference type="AlphaFoldDB" id="A0AAD2JLK3"/>
<dbReference type="Proteomes" id="UP001295423">
    <property type="component" value="Unassembled WGS sequence"/>
</dbReference>
<dbReference type="Gene3D" id="3.40.525.10">
    <property type="entry name" value="CRAL-TRIO lipid binding domain"/>
    <property type="match status" value="1"/>
</dbReference>
<comment type="caution">
    <text evidence="3">The sequence shown here is derived from an EMBL/GenBank/DDBJ whole genome shotgun (WGS) entry which is preliminary data.</text>
</comment>
<dbReference type="Pfam" id="PF00650">
    <property type="entry name" value="CRAL_TRIO"/>
    <property type="match status" value="1"/>
</dbReference>